<protein>
    <submittedName>
        <fullName evidence="1">SxtC</fullName>
    </submittedName>
</protein>
<gene>
    <name evidence="1" type="primary">sxtC</name>
</gene>
<accession>B3EYJ1</accession>
<dbReference type="AlphaFoldDB" id="B3EYJ1"/>
<sequence>MFQTKSYYSVVGLETELIKGKFFMSNELTNEQVFKLVCMEVIEKMGFAHFPPIILVYEMTNSGFVDWCEQMVFVDDKGKLDEGEKFLLDWMRRNVGNFDLIRELMPVAERLEMKMRS</sequence>
<organism evidence="1">
    <name type="scientific">Cylindrospermopsis raciborskii T3</name>
    <dbReference type="NCBI Taxonomy" id="398006"/>
    <lineage>
        <taxon>Bacteria</taxon>
        <taxon>Bacillati</taxon>
        <taxon>Cyanobacteriota</taxon>
        <taxon>Cyanophyceae</taxon>
        <taxon>Nostocales</taxon>
        <taxon>Aphanizomenonaceae</taxon>
        <taxon>Cylindrospermopsis</taxon>
    </lineage>
</organism>
<reference evidence="1" key="1">
    <citation type="journal article" date="2008" name="Appl. Environ. Microbiol.">
        <title>Biosynthetic intermediate analysis and functional homology reveal a saxitoxin gene cluster in cyanobacteria.</title>
        <authorList>
            <person name="Kellmann R."/>
            <person name="Mihali T.K."/>
            <person name="Jeon Y.J."/>
            <person name="Pickford R."/>
            <person name="Pomati F."/>
            <person name="Neilan B.A."/>
        </authorList>
    </citation>
    <scope>NUCLEOTIDE SEQUENCE</scope>
    <source>
        <strain evidence="1">T3</strain>
    </source>
</reference>
<evidence type="ECO:0000313" key="1">
    <source>
        <dbReference type="EMBL" id="ABI75092.1"/>
    </source>
</evidence>
<dbReference type="EMBL" id="DQ787200">
    <property type="protein sequence ID" value="ABI75092.1"/>
    <property type="molecule type" value="Genomic_DNA"/>
</dbReference>
<proteinExistence type="predicted"/>
<name>B3EYJ1_9CYAN</name>